<organism evidence="2 3">
    <name type="scientific">Candidatus Syntropharchaeum caldarium</name>
    <dbReference type="NCBI Taxonomy" id="1838285"/>
    <lineage>
        <taxon>Archaea</taxon>
        <taxon>Methanobacteriati</taxon>
        <taxon>Methanobacteriota</taxon>
        <taxon>Stenosarchaea group</taxon>
        <taxon>Methanomicrobia</taxon>
        <taxon>Methanosarcinales</taxon>
        <taxon>ANME-2 cluster</taxon>
        <taxon>Candidatus Syntropharchaeum</taxon>
    </lineage>
</organism>
<dbReference type="Proteomes" id="UP000186940">
    <property type="component" value="Unassembled WGS sequence"/>
</dbReference>
<name>A0A1F2PAD7_9EURY</name>
<proteinExistence type="predicted"/>
<dbReference type="AlphaFoldDB" id="A0A1F2PAD7"/>
<feature type="transmembrane region" description="Helical" evidence="1">
    <location>
        <begin position="65"/>
        <end position="84"/>
    </location>
</feature>
<protein>
    <submittedName>
        <fullName evidence="2">Transporter</fullName>
    </submittedName>
</protein>
<feature type="transmembrane region" description="Helical" evidence="1">
    <location>
        <begin position="170"/>
        <end position="192"/>
    </location>
</feature>
<feature type="transmembrane region" description="Helical" evidence="1">
    <location>
        <begin position="104"/>
        <end position="126"/>
    </location>
</feature>
<dbReference type="STRING" id="1838285.SCAL_001016"/>
<keyword evidence="3" id="KW-1185">Reference proteome</keyword>
<dbReference type="PIRSF" id="PIRSF037409">
    <property type="entry name" value="UCP037409_transporter"/>
    <property type="match status" value="1"/>
</dbReference>
<accession>A0A1F2PAD7</accession>
<gene>
    <name evidence="2" type="ORF">SCAL_001016</name>
</gene>
<keyword evidence="1" id="KW-0472">Membrane</keyword>
<evidence type="ECO:0000313" key="2">
    <source>
        <dbReference type="EMBL" id="OFV67641.1"/>
    </source>
</evidence>
<feature type="transmembrane region" description="Helical" evidence="1">
    <location>
        <begin position="37"/>
        <end position="59"/>
    </location>
</feature>
<keyword evidence="1" id="KW-0812">Transmembrane</keyword>
<keyword evidence="1" id="KW-1133">Transmembrane helix</keyword>
<dbReference type="Pfam" id="PF09930">
    <property type="entry name" value="DUF2162"/>
    <property type="match status" value="1"/>
</dbReference>
<dbReference type="EMBL" id="LYOS01000003">
    <property type="protein sequence ID" value="OFV67641.1"/>
    <property type="molecule type" value="Genomic_DNA"/>
</dbReference>
<dbReference type="InterPro" id="IPR017199">
    <property type="entry name" value="UCP037409_transporter"/>
</dbReference>
<evidence type="ECO:0000313" key="3">
    <source>
        <dbReference type="Proteomes" id="UP000186940"/>
    </source>
</evidence>
<sequence>MTEITGLIATGVLIGIAILALKTGIGCGFASLNRREVLYLASSYFLLSIVMALLVGIIPSDLTEGILAAGVTMHLIIAIGLILFGIHTKKEWLSCGSDHSRKTFLILSLPCPVCVTATFLSCVILSNSLDVSNFRIGLGLGTIFFIGVTLSSFSISTLATRFGVKSPSALGTAMIIFGLFYLISPIIIPAYIQAQSFPSVEIPFNLKETATSFFIIAFLILSGFFSHRFNRSTVKGGQ</sequence>
<dbReference type="PATRIC" id="fig|1838285.3.peg.1033"/>
<feature type="transmembrane region" description="Helical" evidence="1">
    <location>
        <begin position="138"/>
        <end position="158"/>
    </location>
</feature>
<reference evidence="2" key="1">
    <citation type="submission" date="2016-05" db="EMBL/GenBank/DDBJ databases">
        <title>Microbial consortia oxidize butane by reversing methanogenesis.</title>
        <authorList>
            <person name="Laso-Perez R."/>
            <person name="Richter M."/>
            <person name="Wegener G."/>
            <person name="Musat F."/>
        </authorList>
    </citation>
    <scope>NUCLEOTIDE SEQUENCE [LARGE SCALE GENOMIC DNA]</scope>
    <source>
        <strain evidence="2">BOX2</strain>
    </source>
</reference>
<comment type="caution">
    <text evidence="2">The sequence shown here is derived from an EMBL/GenBank/DDBJ whole genome shotgun (WGS) entry which is preliminary data.</text>
</comment>
<evidence type="ECO:0000256" key="1">
    <source>
        <dbReference type="SAM" id="Phobius"/>
    </source>
</evidence>
<feature type="transmembrane region" description="Helical" evidence="1">
    <location>
        <begin position="212"/>
        <end position="229"/>
    </location>
</feature>
<feature type="transmembrane region" description="Helical" evidence="1">
    <location>
        <begin position="6"/>
        <end position="25"/>
    </location>
</feature>